<dbReference type="SUPFAM" id="SSF50998">
    <property type="entry name" value="Quinoprotein alcohol dehydrogenase-like"/>
    <property type="match status" value="1"/>
</dbReference>
<name>A0AAE0N2M5_9PEZI</name>
<dbReference type="PANTHER" id="PTHR32303">
    <property type="entry name" value="QUINOPROTEIN ALCOHOL DEHYDROGENASE (CYTOCHROME C)"/>
    <property type="match status" value="1"/>
</dbReference>
<reference evidence="6" key="1">
    <citation type="journal article" date="2023" name="Mol. Phylogenet. Evol.">
        <title>Genome-scale phylogeny and comparative genomics of the fungal order Sordariales.</title>
        <authorList>
            <person name="Hensen N."/>
            <person name="Bonometti L."/>
            <person name="Westerberg I."/>
            <person name="Brannstrom I.O."/>
            <person name="Guillou S."/>
            <person name="Cros-Aarteil S."/>
            <person name="Calhoun S."/>
            <person name="Haridas S."/>
            <person name="Kuo A."/>
            <person name="Mondo S."/>
            <person name="Pangilinan J."/>
            <person name="Riley R."/>
            <person name="LaButti K."/>
            <person name="Andreopoulos B."/>
            <person name="Lipzen A."/>
            <person name="Chen C."/>
            <person name="Yan M."/>
            <person name="Daum C."/>
            <person name="Ng V."/>
            <person name="Clum A."/>
            <person name="Steindorff A."/>
            <person name="Ohm R.A."/>
            <person name="Martin F."/>
            <person name="Silar P."/>
            <person name="Natvig D.O."/>
            <person name="Lalanne C."/>
            <person name="Gautier V."/>
            <person name="Ament-Velasquez S.L."/>
            <person name="Kruys A."/>
            <person name="Hutchinson M.I."/>
            <person name="Powell A.J."/>
            <person name="Barry K."/>
            <person name="Miller A.N."/>
            <person name="Grigoriev I.V."/>
            <person name="Debuchy R."/>
            <person name="Gladieux P."/>
            <person name="Hiltunen Thoren M."/>
            <person name="Johannesson H."/>
        </authorList>
    </citation>
    <scope>NUCLEOTIDE SEQUENCE</scope>
    <source>
        <strain evidence="6">CBS 232.78</strain>
    </source>
</reference>
<feature type="domain" description="Pyrrolo-quinoline quinone repeat" evidence="5">
    <location>
        <begin position="386"/>
        <end position="515"/>
    </location>
</feature>
<evidence type="ECO:0000256" key="2">
    <source>
        <dbReference type="ARBA" id="ARBA00008156"/>
    </source>
</evidence>
<dbReference type="Proteomes" id="UP001285441">
    <property type="component" value="Unassembled WGS sequence"/>
</dbReference>
<sequence length="564" mass="59981">MTILHTLIVSFLFCLLHGVQATEGSGGSSGDSPGDNPAQWSGWGGNIHNNRWSAQNNLLSSANIRSLADHCTLNFPIGVSATPVVSGDAVYFPTWDGLFVALDYRSCRVLWQVNVTSIIHNFKTPTPFQAQNTRPVSRTSPQIDGNVVYFGTLTHALVVAVSKTTGRTLGVVQINDHPLAIITMSPTFFDGKLFVGTSSTEENVTLLPGYRCCSFVGNMVAVAFNAASGRFRVVWDISSISKPRQREGWAGAALWGSQPSIDVSRRLVFVGTGNAYSLSNATIHCQASRVPPEVPYTTNIDTCLPSDVWQDSVLAINLDSGRVAWVQQRPGVDMFTAACGYPNFGPQNTELCRGIPGPDSDFGMAPTFVPSSRHSGGGDKVVVGRKNGELYALSPQDGHIFWVTVTSPKGITGGLSWGIAVDDSRAYFTAINSDYKTWQLQPSGQTITRSAYGAVSLSNGAVLWETAVPRSGLSLGPPTVVGDLVLVARTGQDPNGTASYDQSQGGLVALNKVTGGVIQDLVLSTNFHGGVAIEGQYVLFGTGYSGFGAPALVPGVFHVMKVRT</sequence>
<dbReference type="SMART" id="SM00564">
    <property type="entry name" value="PQQ"/>
    <property type="match status" value="5"/>
</dbReference>
<dbReference type="EMBL" id="JAULSW010000011">
    <property type="protein sequence ID" value="KAK3367965.1"/>
    <property type="molecule type" value="Genomic_DNA"/>
</dbReference>
<organism evidence="6 7">
    <name type="scientific">Podospora didyma</name>
    <dbReference type="NCBI Taxonomy" id="330526"/>
    <lineage>
        <taxon>Eukaryota</taxon>
        <taxon>Fungi</taxon>
        <taxon>Dikarya</taxon>
        <taxon>Ascomycota</taxon>
        <taxon>Pezizomycotina</taxon>
        <taxon>Sordariomycetes</taxon>
        <taxon>Sordariomycetidae</taxon>
        <taxon>Sordariales</taxon>
        <taxon>Podosporaceae</taxon>
        <taxon>Podospora</taxon>
    </lineage>
</organism>
<dbReference type="Gene3D" id="2.140.10.10">
    <property type="entry name" value="Quinoprotein alcohol dehydrogenase-like superfamily"/>
    <property type="match status" value="1"/>
</dbReference>
<evidence type="ECO:0000256" key="1">
    <source>
        <dbReference type="ARBA" id="ARBA00001931"/>
    </source>
</evidence>
<comment type="cofactor">
    <cofactor evidence="1">
        <name>pyrroloquinoline quinone</name>
        <dbReference type="ChEBI" id="CHEBI:58442"/>
    </cofactor>
</comment>
<gene>
    <name evidence="6" type="ORF">B0H63DRAFT_405281</name>
</gene>
<evidence type="ECO:0000313" key="7">
    <source>
        <dbReference type="Proteomes" id="UP001285441"/>
    </source>
</evidence>
<comment type="similarity">
    <text evidence="2">Belongs to the bacterial PQQ dehydrogenase family.</text>
</comment>
<evidence type="ECO:0000256" key="3">
    <source>
        <dbReference type="ARBA" id="ARBA00023002"/>
    </source>
</evidence>
<feature type="domain" description="Pyrrolo-quinoline quinone repeat" evidence="5">
    <location>
        <begin position="80"/>
        <end position="275"/>
    </location>
</feature>
<accession>A0AAE0N2M5</accession>
<evidence type="ECO:0000259" key="5">
    <source>
        <dbReference type="Pfam" id="PF13360"/>
    </source>
</evidence>
<dbReference type="PANTHER" id="PTHR32303:SF10">
    <property type="entry name" value="OUTER MEMBRANE PROTEIN ASSEMBLY FACTOR BAMB"/>
    <property type="match status" value="1"/>
</dbReference>
<dbReference type="Pfam" id="PF13360">
    <property type="entry name" value="PQQ_2"/>
    <property type="match status" value="2"/>
</dbReference>
<feature type="chain" id="PRO_5042254115" evidence="4">
    <location>
        <begin position="22"/>
        <end position="564"/>
    </location>
</feature>
<dbReference type="AlphaFoldDB" id="A0AAE0N2M5"/>
<dbReference type="Gene3D" id="2.130.10.10">
    <property type="entry name" value="YVTN repeat-like/Quinoprotein amine dehydrogenase"/>
    <property type="match status" value="1"/>
</dbReference>
<evidence type="ECO:0000256" key="4">
    <source>
        <dbReference type="SAM" id="SignalP"/>
    </source>
</evidence>
<evidence type="ECO:0000313" key="6">
    <source>
        <dbReference type="EMBL" id="KAK3367965.1"/>
    </source>
</evidence>
<dbReference type="InterPro" id="IPR018391">
    <property type="entry name" value="PQQ_b-propeller_rpt"/>
</dbReference>
<keyword evidence="4" id="KW-0732">Signal</keyword>
<comment type="caution">
    <text evidence="6">The sequence shown here is derived from an EMBL/GenBank/DDBJ whole genome shotgun (WGS) entry which is preliminary data.</text>
</comment>
<reference evidence="6" key="2">
    <citation type="submission" date="2023-06" db="EMBL/GenBank/DDBJ databases">
        <authorList>
            <consortium name="Lawrence Berkeley National Laboratory"/>
            <person name="Haridas S."/>
            <person name="Hensen N."/>
            <person name="Bonometti L."/>
            <person name="Westerberg I."/>
            <person name="Brannstrom I.O."/>
            <person name="Guillou S."/>
            <person name="Cros-Aarteil S."/>
            <person name="Calhoun S."/>
            <person name="Kuo A."/>
            <person name="Mondo S."/>
            <person name="Pangilinan J."/>
            <person name="Riley R."/>
            <person name="LaButti K."/>
            <person name="Andreopoulos B."/>
            <person name="Lipzen A."/>
            <person name="Chen C."/>
            <person name="Yanf M."/>
            <person name="Daum C."/>
            <person name="Ng V."/>
            <person name="Clum A."/>
            <person name="Steindorff A."/>
            <person name="Ohm R."/>
            <person name="Martin F."/>
            <person name="Silar P."/>
            <person name="Natvig D."/>
            <person name="Lalanne C."/>
            <person name="Gautier V."/>
            <person name="Ament-velasquez S.L."/>
            <person name="Kruys A."/>
            <person name="Hutchinson M.I."/>
            <person name="Powell A.J."/>
            <person name="Barry K."/>
            <person name="Miller A.N."/>
            <person name="Grigoriev I.V."/>
            <person name="Debuchy R."/>
            <person name="Gladieux P."/>
            <person name="Thoren M.H."/>
            <person name="Johannesson H."/>
        </authorList>
    </citation>
    <scope>NUCLEOTIDE SEQUENCE</scope>
    <source>
        <strain evidence="6">CBS 232.78</strain>
    </source>
</reference>
<proteinExistence type="inferred from homology"/>
<keyword evidence="7" id="KW-1185">Reference proteome</keyword>
<protein>
    <submittedName>
        <fullName evidence="6">Quinon protein alcohol dehydrogenase-like superfamily</fullName>
    </submittedName>
</protein>
<dbReference type="InterPro" id="IPR002372">
    <property type="entry name" value="PQQ_rpt_dom"/>
</dbReference>
<dbReference type="GO" id="GO:0016491">
    <property type="term" value="F:oxidoreductase activity"/>
    <property type="evidence" value="ECO:0007669"/>
    <property type="project" value="UniProtKB-KW"/>
</dbReference>
<dbReference type="InterPro" id="IPR011047">
    <property type="entry name" value="Quinoprotein_ADH-like_sf"/>
</dbReference>
<dbReference type="InterPro" id="IPR015943">
    <property type="entry name" value="WD40/YVTN_repeat-like_dom_sf"/>
</dbReference>
<keyword evidence="3" id="KW-0560">Oxidoreductase</keyword>
<feature type="signal peptide" evidence="4">
    <location>
        <begin position="1"/>
        <end position="21"/>
    </location>
</feature>